<protein>
    <submittedName>
        <fullName evidence="2 3">Uncharacterized protein</fullName>
    </submittedName>
</protein>
<reference evidence="2 4" key="1">
    <citation type="submission" date="2008-03" db="EMBL/GenBank/DDBJ databases">
        <title>Annotation of Ixodes scapularis.</title>
        <authorList>
            <consortium name="Ixodes scapularis Genome Project Consortium"/>
            <person name="Caler E."/>
            <person name="Hannick L.I."/>
            <person name="Bidwell S."/>
            <person name="Joardar V."/>
            <person name="Thiagarajan M."/>
            <person name="Amedeo P."/>
            <person name="Galinsky K.J."/>
            <person name="Schobel S."/>
            <person name="Inman J."/>
            <person name="Hostetler J."/>
            <person name="Miller J."/>
            <person name="Hammond M."/>
            <person name="Megy K."/>
            <person name="Lawson D."/>
            <person name="Kodira C."/>
            <person name="Sutton G."/>
            <person name="Meyer J."/>
            <person name="Hill C.A."/>
            <person name="Birren B."/>
            <person name="Nene V."/>
            <person name="Collins F."/>
            <person name="Alarcon-Chaidez F."/>
            <person name="Wikel S."/>
            <person name="Strausberg R."/>
        </authorList>
    </citation>
    <scope>NUCLEOTIDE SEQUENCE [LARGE SCALE GENOMIC DNA]</scope>
    <source>
        <strain evidence="4">Wikel</strain>
        <strain evidence="2">Wikel colony</strain>
    </source>
</reference>
<keyword evidence="4" id="KW-1185">Reference proteome</keyword>
<name>B7PZP4_IXOSC</name>
<feature type="compositionally biased region" description="Polar residues" evidence="1">
    <location>
        <begin position="181"/>
        <end position="191"/>
    </location>
</feature>
<organism>
    <name type="scientific">Ixodes scapularis</name>
    <name type="common">Black-legged tick</name>
    <name type="synonym">Deer tick</name>
    <dbReference type="NCBI Taxonomy" id="6945"/>
    <lineage>
        <taxon>Eukaryota</taxon>
        <taxon>Metazoa</taxon>
        <taxon>Ecdysozoa</taxon>
        <taxon>Arthropoda</taxon>
        <taxon>Chelicerata</taxon>
        <taxon>Arachnida</taxon>
        <taxon>Acari</taxon>
        <taxon>Parasitiformes</taxon>
        <taxon>Ixodida</taxon>
        <taxon>Ixodoidea</taxon>
        <taxon>Ixodidae</taxon>
        <taxon>Ixodinae</taxon>
        <taxon>Ixodes</taxon>
    </lineage>
</organism>
<dbReference type="HOGENOM" id="CLU_861323_0_0_1"/>
<feature type="compositionally biased region" description="Basic and acidic residues" evidence="1">
    <location>
        <begin position="231"/>
        <end position="246"/>
    </location>
</feature>
<feature type="compositionally biased region" description="Basic and acidic residues" evidence="1">
    <location>
        <begin position="27"/>
        <end position="39"/>
    </location>
</feature>
<proteinExistence type="predicted"/>
<dbReference type="VEuPathDB" id="VectorBase:ISCW020129"/>
<feature type="region of interest" description="Disordered" evidence="1">
    <location>
        <begin position="1"/>
        <end position="132"/>
    </location>
</feature>
<sequence>MMRPQIYDWDPDDSDQKSQATTKNHPGIKEDNRLYDHYYDYSPEDYSDYSYEPLENTDEEYSKETKSSEREHAIPAGEGSTNRPEDHLGDANSDDQGNVQFQGAQKETGVEIEPLTTVNYEEKGSERGVNAVTTEAEDLKRIDMPSNHYAKVSQEKQVESVTDGEGFILLVATTTMAPASSQDAANDVSTTETHKEYGSKEGSQLIPIASANQAASALRGHMSSDTNAAVEEAREPQETQDAKEDKSAAPFFSFAEVPAYGEHRFGYRKGNTDHFVGRMETAKGAHVETVVVWGDKKGGYGKHIWEYNHEDSHKSRDPSNKHR</sequence>
<evidence type="ECO:0000313" key="3">
    <source>
        <dbReference type="EnsemblMetazoa" id="ISCW020129-PA"/>
    </source>
</evidence>
<reference evidence="3" key="2">
    <citation type="submission" date="2020-05" db="UniProtKB">
        <authorList>
            <consortium name="EnsemblMetazoa"/>
        </authorList>
    </citation>
    <scope>IDENTIFICATION</scope>
    <source>
        <strain evidence="3">wikel</strain>
    </source>
</reference>
<dbReference type="EnsemblMetazoa" id="ISCW020129-RA">
    <property type="protein sequence ID" value="ISCW020129-PA"/>
    <property type="gene ID" value="ISCW020129"/>
</dbReference>
<dbReference type="AlphaFoldDB" id="B7PZP4"/>
<dbReference type="EMBL" id="DS826964">
    <property type="protein sequence ID" value="EEC12066.1"/>
    <property type="molecule type" value="Genomic_DNA"/>
</dbReference>
<dbReference type="InParanoid" id="B7PZP4"/>
<dbReference type="EMBL" id="ABJB010759342">
    <property type="status" value="NOT_ANNOTATED_CDS"/>
    <property type="molecule type" value="Genomic_DNA"/>
</dbReference>
<feature type="compositionally biased region" description="Polar residues" evidence="1">
    <location>
        <begin position="94"/>
        <end position="105"/>
    </location>
</feature>
<evidence type="ECO:0000256" key="1">
    <source>
        <dbReference type="SAM" id="MobiDB-lite"/>
    </source>
</evidence>
<gene>
    <name evidence="2" type="ORF">IscW_ISCW020129</name>
</gene>
<feature type="region of interest" description="Disordered" evidence="1">
    <location>
        <begin position="221"/>
        <end position="246"/>
    </location>
</feature>
<feature type="region of interest" description="Disordered" evidence="1">
    <location>
        <begin position="301"/>
        <end position="323"/>
    </location>
</feature>
<evidence type="ECO:0000313" key="4">
    <source>
        <dbReference type="Proteomes" id="UP000001555"/>
    </source>
</evidence>
<feature type="compositionally biased region" description="Basic and acidic residues" evidence="1">
    <location>
        <begin position="60"/>
        <end position="73"/>
    </location>
</feature>
<dbReference type="Proteomes" id="UP000001555">
    <property type="component" value="Unassembled WGS sequence"/>
</dbReference>
<evidence type="ECO:0000313" key="2">
    <source>
        <dbReference type="EMBL" id="EEC12066.1"/>
    </source>
</evidence>
<dbReference type="PaxDb" id="6945-B7PZP4"/>
<accession>B7PZP4</accession>
<feature type="region of interest" description="Disordered" evidence="1">
    <location>
        <begin position="181"/>
        <end position="200"/>
    </location>
</feature>
<dbReference type="VEuPathDB" id="VectorBase:ISCI020129"/>